<evidence type="ECO:0000313" key="2">
    <source>
        <dbReference type="EMBL" id="MBM6818301.1"/>
    </source>
</evidence>
<dbReference type="Proteomes" id="UP000767334">
    <property type="component" value="Unassembled WGS sequence"/>
</dbReference>
<evidence type="ECO:0008006" key="4">
    <source>
        <dbReference type="Google" id="ProtNLM"/>
    </source>
</evidence>
<comment type="caution">
    <text evidence="2">The sequence shown here is derived from an EMBL/GenBank/DDBJ whole genome shotgun (WGS) entry which is preliminary data.</text>
</comment>
<evidence type="ECO:0000313" key="3">
    <source>
        <dbReference type="Proteomes" id="UP000767334"/>
    </source>
</evidence>
<dbReference type="EMBL" id="JACJLL010000010">
    <property type="protein sequence ID" value="MBM6818301.1"/>
    <property type="molecule type" value="Genomic_DNA"/>
</dbReference>
<gene>
    <name evidence="2" type="ORF">H6A19_02910</name>
</gene>
<feature type="transmembrane region" description="Helical" evidence="1">
    <location>
        <begin position="12"/>
        <end position="36"/>
    </location>
</feature>
<dbReference type="RefSeq" id="WP_133013727.1">
    <property type="nucleotide sequence ID" value="NZ_JACJLL010000010.1"/>
</dbReference>
<name>A0ABS2FDB0_9CLOT</name>
<keyword evidence="1" id="KW-1133">Transmembrane helix</keyword>
<protein>
    <recommendedName>
        <fullName evidence="4">DUF3298 domain-containing protein</fullName>
    </recommendedName>
</protein>
<evidence type="ECO:0000256" key="1">
    <source>
        <dbReference type="SAM" id="Phobius"/>
    </source>
</evidence>
<keyword evidence="1" id="KW-0812">Transmembrane</keyword>
<keyword evidence="1" id="KW-0472">Membrane</keyword>
<sequence length="303" mass="35180">MVTNDKHNNSKISIKNIIISMAYCILIISLFAYFFYCIGKVPPSNYVSKSNLLNNINISTSVGNFDTSDIPESSIDPYEDELNTFITAAFNTRNEGFLSGKVSKLYDYYGTSSANGQYSLGYEFRRISYLRDWSLERAIIFTSINSIVIINKVIRNDNKIIVDLDEHYTFNYIHNKQFAVNKFTLTIPHILTLYTNDDNSKNSFYIDKDYYSDIFNDDLDDYIFTLSETLLPYTKRLNPNYEVSNNYKKDDIIRFDKSFFTDHKAIISGFDSNGYPLIDSNLFNISNMPFDLGWKEKNIKLSY</sequence>
<dbReference type="PANTHER" id="PTHR40032:SF1">
    <property type="entry name" value="EXPORTED PROTEIN"/>
    <property type="match status" value="1"/>
</dbReference>
<accession>A0ABS2FDB0</accession>
<reference evidence="2 3" key="1">
    <citation type="journal article" date="2021" name="Sci. Rep.">
        <title>The distribution of antibiotic resistance genes in chicken gut microbiota commensals.</title>
        <authorList>
            <person name="Juricova H."/>
            <person name="Matiasovicova J."/>
            <person name="Kubasova T."/>
            <person name="Cejkova D."/>
            <person name="Rychlik I."/>
        </authorList>
    </citation>
    <scope>NUCLEOTIDE SEQUENCE [LARGE SCALE GENOMIC DNA]</scope>
    <source>
        <strain evidence="2 3">An435</strain>
    </source>
</reference>
<dbReference type="PANTHER" id="PTHR40032">
    <property type="entry name" value="EXPORTED PROTEIN-RELATED"/>
    <property type="match status" value="1"/>
</dbReference>
<proteinExistence type="predicted"/>
<keyword evidence="3" id="KW-1185">Reference proteome</keyword>
<organism evidence="2 3">
    <name type="scientific">Clostridium saudiense</name>
    <dbReference type="NCBI Taxonomy" id="1414720"/>
    <lineage>
        <taxon>Bacteria</taxon>
        <taxon>Bacillati</taxon>
        <taxon>Bacillota</taxon>
        <taxon>Clostridia</taxon>
        <taxon>Eubacteriales</taxon>
        <taxon>Clostridiaceae</taxon>
        <taxon>Clostridium</taxon>
    </lineage>
</organism>